<dbReference type="Proteomes" id="UP000248806">
    <property type="component" value="Unassembled WGS sequence"/>
</dbReference>
<dbReference type="EMBL" id="QKUF01000009">
    <property type="protein sequence ID" value="PZW29228.1"/>
    <property type="molecule type" value="Genomic_DNA"/>
</dbReference>
<keyword evidence="2" id="KW-0762">Sugar transport</keyword>
<dbReference type="AlphaFoldDB" id="A0A326U6Z3"/>
<dbReference type="PANTHER" id="PTHR43649:SF13">
    <property type="entry name" value="CARBOHYDRATE ABC TRANSPORTER SUBSTRATE-BINDING PROTEIN"/>
    <property type="match status" value="1"/>
</dbReference>
<dbReference type="PROSITE" id="PS51257">
    <property type="entry name" value="PROKAR_LIPOPROTEIN"/>
    <property type="match status" value="1"/>
</dbReference>
<feature type="signal peptide" evidence="1">
    <location>
        <begin position="1"/>
        <end position="21"/>
    </location>
</feature>
<dbReference type="RefSeq" id="WP_111323232.1">
    <property type="nucleotide sequence ID" value="NZ_BIFX01000001.1"/>
</dbReference>
<organism evidence="2 3">
    <name type="scientific">Thermosporothrix hazakensis</name>
    <dbReference type="NCBI Taxonomy" id="644383"/>
    <lineage>
        <taxon>Bacteria</taxon>
        <taxon>Bacillati</taxon>
        <taxon>Chloroflexota</taxon>
        <taxon>Ktedonobacteria</taxon>
        <taxon>Ktedonobacterales</taxon>
        <taxon>Thermosporotrichaceae</taxon>
        <taxon>Thermosporothrix</taxon>
    </lineage>
</organism>
<keyword evidence="3" id="KW-1185">Reference proteome</keyword>
<comment type="caution">
    <text evidence="2">The sequence shown here is derived from an EMBL/GenBank/DDBJ whole genome shotgun (WGS) entry which is preliminary data.</text>
</comment>
<gene>
    <name evidence="2" type="ORF">EI42_02950</name>
</gene>
<feature type="chain" id="PRO_5016256516" evidence="1">
    <location>
        <begin position="22"/>
        <end position="434"/>
    </location>
</feature>
<evidence type="ECO:0000256" key="1">
    <source>
        <dbReference type="SAM" id="SignalP"/>
    </source>
</evidence>
<name>A0A326U6Z3_THEHA</name>
<dbReference type="Pfam" id="PF13416">
    <property type="entry name" value="SBP_bac_8"/>
    <property type="match status" value="1"/>
</dbReference>
<dbReference type="SUPFAM" id="SSF53850">
    <property type="entry name" value="Periplasmic binding protein-like II"/>
    <property type="match status" value="1"/>
</dbReference>
<dbReference type="InterPro" id="IPR006059">
    <property type="entry name" value="SBP"/>
</dbReference>
<proteinExistence type="predicted"/>
<dbReference type="OrthoDB" id="9808332at2"/>
<evidence type="ECO:0000313" key="2">
    <source>
        <dbReference type="EMBL" id="PZW29228.1"/>
    </source>
</evidence>
<evidence type="ECO:0000313" key="3">
    <source>
        <dbReference type="Proteomes" id="UP000248806"/>
    </source>
</evidence>
<dbReference type="PANTHER" id="PTHR43649">
    <property type="entry name" value="ARABINOSE-BINDING PROTEIN-RELATED"/>
    <property type="match status" value="1"/>
</dbReference>
<keyword evidence="1" id="KW-0732">Signal</keyword>
<sequence>MKLRGIFLIMALFLLGGSVLAACGEASTGSANELTFWAAPNPPQQAFWDEMAKEYMTQHPDIKITVKAIPESPTSEAGIQSALAGGTAPTASENIFTGFGGQLKDSDAIVPLDQMPGWNDLIKARHMESSIAGWKWSDGHTYILPMYTNPMLFAWRSDILKELGYSQPPRTYSEVLKLGEKLKQKYPDKFIWARQPLLQDTWYERWFDFFTFYDAASNGKPLITGDKITADDQAAIGTLNFFKELNDKKLLLTQSANDPFENGLSVANLIGPWSFAGWQEKYPDLKYGKTFVLAPPPVPDNVPADQPVKTFADAKGIVMYKQASQEQQQKMWDFLKWVLSDPAHDMKWMQKTSLPPARDDLNSNAEFKAYFAKQPELQPFAENIPNAVPPLTASKYTDIQLSLGTQAIIPVLKHEKQPEQGWESWKKAVQPMIP</sequence>
<accession>A0A326U6Z3</accession>
<dbReference type="InterPro" id="IPR050490">
    <property type="entry name" value="Bact_solute-bd_prot1"/>
</dbReference>
<protein>
    <submittedName>
        <fullName evidence="2">Multiple sugar transport system substrate-binding protein</fullName>
    </submittedName>
</protein>
<dbReference type="Gene3D" id="3.40.190.10">
    <property type="entry name" value="Periplasmic binding protein-like II"/>
    <property type="match status" value="2"/>
</dbReference>
<reference evidence="2 3" key="1">
    <citation type="submission" date="2018-06" db="EMBL/GenBank/DDBJ databases">
        <title>Genomic Encyclopedia of Archaeal and Bacterial Type Strains, Phase II (KMG-II): from individual species to whole genera.</title>
        <authorList>
            <person name="Goeker M."/>
        </authorList>
    </citation>
    <scope>NUCLEOTIDE SEQUENCE [LARGE SCALE GENOMIC DNA]</scope>
    <source>
        <strain evidence="2 3">ATCC BAA-1881</strain>
    </source>
</reference>
<keyword evidence="2" id="KW-0813">Transport</keyword>